<evidence type="ECO:0000256" key="2">
    <source>
        <dbReference type="ARBA" id="ARBA00022614"/>
    </source>
</evidence>
<sequence length="816" mass="94779">MVTPAVQIGKDIIGCLRSKYGHVRNLSENIAKLEQEERYLFSKETDVITMLDRKDRMMERTSECTTWLDEVHEMKGKLQELRNKYQNISRCFCGLCPFHSLQKLGKTIVTKTEEHPEKIDNVPSLNEHVKTLLKLLNDDNLKRIGIWGLPGVGKTTVMENLNNKVRETQLFDNVFWLKLEVKGIHDSDQIADMISEALVNKRYLLLLDEVFLEINLKEVGIHDDHEPGAVVFAYRDRDFCRLMDDHIKIERLSNDDARYLFRKIVGDIIDRPSCKKIADRLLKNEDDPSVWRQLLSDMQSPGTEPVQEMQELYKAFNLIYDKLPVDKKPCLLYWAFFPPDYEVYQEYLIECWKAEQFIVEARKLGNARDKGHAIIREFEKKSLLERGSRAGHFKMPLFLRRMALKITYLEERDLKFLVGDGEEIEEQPSEEEWEDVRRVSLIGQKLCNLPNKPALTKIPESFFEYMCGLRVLDLYDTRIMSLPSSISSLINLRVLYLNNCVSFKQNFGCPNDINGKPKDLIPSNVIACLSLLQELSIDVDFKNQSWNQIVDRVAEEVASLKALTSLYLYFPKLSCFETFIENSKSWKRNSMGWEDNGFRSFRILVGNHKADTFHGFDFFGYTAERHLRFSAGEEDIPFALSKILNKALSFEPIGHHCAKNLSVFGTKYLKEVEACTVEECNEIESIIDVSICRGSIDSTSLTKLTTLTLKSYLQVDDCFEIKKIIEEGSIVQYESLPRLKNIELHNLPRLFSVCEYNLFEWPSLEIMKIKTCLELKDLPFNVENAPRLRVIECTTNWWNELNDCAKDRLKDLHSFS</sequence>
<evidence type="ECO:0000256" key="4">
    <source>
        <dbReference type="SAM" id="Coils"/>
    </source>
</evidence>
<evidence type="ECO:0000259" key="5">
    <source>
        <dbReference type="SMART" id="SM00382"/>
    </source>
</evidence>
<dbReference type="GO" id="GO:0006952">
    <property type="term" value="P:defense response"/>
    <property type="evidence" value="ECO:0007669"/>
    <property type="project" value="UniProtKB-KW"/>
</dbReference>
<dbReference type="Gene3D" id="3.80.10.10">
    <property type="entry name" value="Ribonuclease Inhibitor"/>
    <property type="match status" value="1"/>
</dbReference>
<dbReference type="InterPro" id="IPR050905">
    <property type="entry name" value="Plant_NBS-LRR"/>
</dbReference>
<dbReference type="InterPro" id="IPR003593">
    <property type="entry name" value="AAA+_ATPase"/>
</dbReference>
<evidence type="ECO:0000313" key="6">
    <source>
        <dbReference type="EMBL" id="KAK4566445.1"/>
    </source>
</evidence>
<organism evidence="6 7">
    <name type="scientific">Quercus rubra</name>
    <name type="common">Northern red oak</name>
    <name type="synonym">Quercus borealis</name>
    <dbReference type="NCBI Taxonomy" id="3512"/>
    <lineage>
        <taxon>Eukaryota</taxon>
        <taxon>Viridiplantae</taxon>
        <taxon>Streptophyta</taxon>
        <taxon>Embryophyta</taxon>
        <taxon>Tracheophyta</taxon>
        <taxon>Spermatophyta</taxon>
        <taxon>Magnoliopsida</taxon>
        <taxon>eudicotyledons</taxon>
        <taxon>Gunneridae</taxon>
        <taxon>Pentapetalae</taxon>
        <taxon>rosids</taxon>
        <taxon>fabids</taxon>
        <taxon>Fagales</taxon>
        <taxon>Fagaceae</taxon>
        <taxon>Quercus</taxon>
    </lineage>
</organism>
<feature type="domain" description="AAA+ ATPase" evidence="5">
    <location>
        <begin position="140"/>
        <end position="270"/>
    </location>
</feature>
<dbReference type="Gene3D" id="3.40.50.300">
    <property type="entry name" value="P-loop containing nucleotide triphosphate hydrolases"/>
    <property type="match status" value="1"/>
</dbReference>
<dbReference type="Pfam" id="PF00931">
    <property type="entry name" value="NB-ARC"/>
    <property type="match status" value="2"/>
</dbReference>
<keyword evidence="3" id="KW-0611">Plant defense</keyword>
<dbReference type="Proteomes" id="UP001324115">
    <property type="component" value="Unassembled WGS sequence"/>
</dbReference>
<evidence type="ECO:0000256" key="1">
    <source>
        <dbReference type="ARBA" id="ARBA00008894"/>
    </source>
</evidence>
<dbReference type="EMBL" id="JAXUIC010000010">
    <property type="protein sequence ID" value="KAK4566445.1"/>
    <property type="molecule type" value="Genomic_DNA"/>
</dbReference>
<dbReference type="SUPFAM" id="SSF52540">
    <property type="entry name" value="P-loop containing nucleoside triphosphate hydrolases"/>
    <property type="match status" value="1"/>
</dbReference>
<comment type="caution">
    <text evidence="6">The sequence shown here is derived from an EMBL/GenBank/DDBJ whole genome shotgun (WGS) entry which is preliminary data.</text>
</comment>
<keyword evidence="4" id="KW-0175">Coiled coil</keyword>
<dbReference type="AlphaFoldDB" id="A0AAN7E9T8"/>
<dbReference type="InterPro" id="IPR036388">
    <property type="entry name" value="WH-like_DNA-bd_sf"/>
</dbReference>
<proteinExistence type="inferred from homology"/>
<dbReference type="SMART" id="SM00382">
    <property type="entry name" value="AAA"/>
    <property type="match status" value="1"/>
</dbReference>
<dbReference type="SUPFAM" id="SSF52058">
    <property type="entry name" value="L domain-like"/>
    <property type="match status" value="1"/>
</dbReference>
<dbReference type="InterPro" id="IPR002182">
    <property type="entry name" value="NB-ARC"/>
</dbReference>
<comment type="similarity">
    <text evidence="1">Belongs to the disease resistance NB-LRR family.</text>
</comment>
<evidence type="ECO:0000313" key="7">
    <source>
        <dbReference type="Proteomes" id="UP001324115"/>
    </source>
</evidence>
<dbReference type="PANTHER" id="PTHR33463:SF186">
    <property type="entry name" value="NB-ARC DOMAIN-CONTAINING PROTEIN"/>
    <property type="match status" value="1"/>
</dbReference>
<keyword evidence="2" id="KW-0433">Leucine-rich repeat</keyword>
<name>A0AAN7E9T8_QUERU</name>
<protein>
    <recommendedName>
        <fullName evidence="5">AAA+ ATPase domain-containing protein</fullName>
    </recommendedName>
</protein>
<accession>A0AAN7E9T8</accession>
<feature type="coiled-coil region" evidence="4">
    <location>
        <begin position="64"/>
        <end position="91"/>
    </location>
</feature>
<gene>
    <name evidence="6" type="ORF">RGQ29_002622</name>
</gene>
<keyword evidence="7" id="KW-1185">Reference proteome</keyword>
<dbReference type="PRINTS" id="PR00364">
    <property type="entry name" value="DISEASERSIST"/>
</dbReference>
<dbReference type="PANTHER" id="PTHR33463">
    <property type="entry name" value="NB-ARC DOMAIN-CONTAINING PROTEIN-RELATED"/>
    <property type="match status" value="1"/>
</dbReference>
<evidence type="ECO:0000256" key="3">
    <source>
        <dbReference type="ARBA" id="ARBA00022821"/>
    </source>
</evidence>
<dbReference type="InterPro" id="IPR027417">
    <property type="entry name" value="P-loop_NTPase"/>
</dbReference>
<reference evidence="6 7" key="1">
    <citation type="journal article" date="2023" name="G3 (Bethesda)">
        <title>A haplotype-resolved chromosome-scale genome for Quercus rubra L. provides insights into the genetics of adaptive traits for red oak species.</title>
        <authorList>
            <person name="Kapoor B."/>
            <person name="Jenkins J."/>
            <person name="Schmutz J."/>
            <person name="Zhebentyayeva T."/>
            <person name="Kuelheim C."/>
            <person name="Coggeshall M."/>
            <person name="Heim C."/>
            <person name="Lasky J.R."/>
            <person name="Leites L."/>
            <person name="Islam-Faridi N."/>
            <person name="Romero-Severson J."/>
            <person name="DeLeo V.L."/>
            <person name="Lucas S.M."/>
            <person name="Lazic D."/>
            <person name="Gailing O."/>
            <person name="Carlson J."/>
            <person name="Staton M."/>
        </authorList>
    </citation>
    <scope>NUCLEOTIDE SEQUENCE [LARGE SCALE GENOMIC DNA]</scope>
    <source>
        <strain evidence="6">Pseudo-F2</strain>
    </source>
</reference>
<dbReference type="Gene3D" id="1.10.10.10">
    <property type="entry name" value="Winged helix-like DNA-binding domain superfamily/Winged helix DNA-binding domain"/>
    <property type="match status" value="1"/>
</dbReference>
<dbReference type="InterPro" id="IPR032675">
    <property type="entry name" value="LRR_dom_sf"/>
</dbReference>
<dbReference type="GO" id="GO:0043531">
    <property type="term" value="F:ADP binding"/>
    <property type="evidence" value="ECO:0007669"/>
    <property type="project" value="InterPro"/>
</dbReference>